<feature type="transmembrane region" description="Helical" evidence="1">
    <location>
        <begin position="64"/>
        <end position="82"/>
    </location>
</feature>
<evidence type="ECO:0000256" key="1">
    <source>
        <dbReference type="SAM" id="Phobius"/>
    </source>
</evidence>
<dbReference type="Gene3D" id="1.20.120.1630">
    <property type="match status" value="1"/>
</dbReference>
<dbReference type="PANTHER" id="PTHR32251:SF17">
    <property type="entry name" value="STEROID 5-ALPHA REDUCTASE C-TERMINAL DOMAIN-CONTAINING PROTEIN"/>
    <property type="match status" value="1"/>
</dbReference>
<dbReference type="RefSeq" id="WP_345295614.1">
    <property type="nucleotide sequence ID" value="NZ_BAABJY010000002.1"/>
</dbReference>
<feature type="transmembrane region" description="Helical" evidence="1">
    <location>
        <begin position="6"/>
        <end position="24"/>
    </location>
</feature>
<keyword evidence="1" id="KW-0472">Membrane</keyword>
<keyword evidence="1" id="KW-0812">Transmembrane</keyword>
<proteinExistence type="predicted"/>
<organism evidence="2 3">
    <name type="scientific">Luteimonas vadosa</name>
    <dbReference type="NCBI Taxonomy" id="1165507"/>
    <lineage>
        <taxon>Bacteria</taxon>
        <taxon>Pseudomonadati</taxon>
        <taxon>Pseudomonadota</taxon>
        <taxon>Gammaproteobacteria</taxon>
        <taxon>Lysobacterales</taxon>
        <taxon>Lysobacteraceae</taxon>
        <taxon>Luteimonas</taxon>
    </lineage>
</organism>
<feature type="transmembrane region" description="Helical" evidence="1">
    <location>
        <begin position="36"/>
        <end position="58"/>
    </location>
</feature>
<gene>
    <name evidence="2" type="ORF">GCM10023332_22890</name>
</gene>
<dbReference type="Pfam" id="PF06966">
    <property type="entry name" value="DUF1295"/>
    <property type="match status" value="1"/>
</dbReference>
<comment type="caution">
    <text evidence="2">The sequence shown here is derived from an EMBL/GenBank/DDBJ whole genome shotgun (WGS) entry which is preliminary data.</text>
</comment>
<accession>A0ABP9E5D5</accession>
<keyword evidence="3" id="KW-1185">Reference proteome</keyword>
<dbReference type="PROSITE" id="PS50244">
    <property type="entry name" value="S5A_REDUCTASE"/>
    <property type="match status" value="1"/>
</dbReference>
<dbReference type="EMBL" id="BAABJY010000002">
    <property type="protein sequence ID" value="GAA4869716.1"/>
    <property type="molecule type" value="Genomic_DNA"/>
</dbReference>
<dbReference type="InterPro" id="IPR010721">
    <property type="entry name" value="UstE-like"/>
</dbReference>
<sequence>MSPWVFAALVWALSAIVMAAVWAFAIRVRNVGYVDVAWAGLMAVAALLSGLLADGAILPRTLTALAGAVWGARLCLYLLNRVMHEAEDGRYRALRERWQGSPARFFVFFQAQAVVVALFALPFFAAASSTQSNADAWAIAAILVWLAAVGGEALADAQLAEHRADPANQGKTCRSGFWAWSRHPNYFFEWLHWFTYVLLAVHSPHWALSWLGPVVMLAFLYRVSGIPWTEQNALRSRGEDYARYQREVSPFIPWPPRSGSGSRGHSH</sequence>
<protein>
    <submittedName>
        <fullName evidence="2">DUF1295 domain-containing protein</fullName>
    </submittedName>
</protein>
<reference evidence="3" key="1">
    <citation type="journal article" date="2019" name="Int. J. Syst. Evol. Microbiol.">
        <title>The Global Catalogue of Microorganisms (GCM) 10K type strain sequencing project: providing services to taxonomists for standard genome sequencing and annotation.</title>
        <authorList>
            <consortium name="The Broad Institute Genomics Platform"/>
            <consortium name="The Broad Institute Genome Sequencing Center for Infectious Disease"/>
            <person name="Wu L."/>
            <person name="Ma J."/>
        </authorList>
    </citation>
    <scope>NUCLEOTIDE SEQUENCE [LARGE SCALE GENOMIC DNA]</scope>
    <source>
        <strain evidence="3">JCM 18392</strain>
    </source>
</reference>
<dbReference type="Proteomes" id="UP001501323">
    <property type="component" value="Unassembled WGS sequence"/>
</dbReference>
<name>A0ABP9E5D5_9GAMM</name>
<feature type="transmembrane region" description="Helical" evidence="1">
    <location>
        <begin position="136"/>
        <end position="155"/>
    </location>
</feature>
<evidence type="ECO:0000313" key="3">
    <source>
        <dbReference type="Proteomes" id="UP001501323"/>
    </source>
</evidence>
<keyword evidence="1" id="KW-1133">Transmembrane helix</keyword>
<feature type="transmembrane region" description="Helical" evidence="1">
    <location>
        <begin position="103"/>
        <end position="124"/>
    </location>
</feature>
<evidence type="ECO:0000313" key="2">
    <source>
        <dbReference type="EMBL" id="GAA4869716.1"/>
    </source>
</evidence>
<dbReference type="PANTHER" id="PTHR32251">
    <property type="entry name" value="3-OXO-5-ALPHA-STEROID 4-DEHYDROGENASE"/>
    <property type="match status" value="1"/>
</dbReference>